<protein>
    <recommendedName>
        <fullName evidence="1">Transposase IS200-like domain-containing protein</fullName>
    </recommendedName>
</protein>
<gene>
    <name evidence="2" type="ORF">H8Z77_05780</name>
</gene>
<dbReference type="Pfam" id="PF01797">
    <property type="entry name" value="Y1_Tnp"/>
    <property type="match status" value="1"/>
</dbReference>
<dbReference type="Proteomes" id="UP000649151">
    <property type="component" value="Unassembled WGS sequence"/>
</dbReference>
<proteinExistence type="predicted"/>
<evidence type="ECO:0000313" key="3">
    <source>
        <dbReference type="Proteomes" id="UP000649151"/>
    </source>
</evidence>
<organism evidence="2 3">
    <name type="scientific">Clostridium facile</name>
    <dbReference type="NCBI Taxonomy" id="2763035"/>
    <lineage>
        <taxon>Bacteria</taxon>
        <taxon>Bacillati</taxon>
        <taxon>Bacillota</taxon>
        <taxon>Clostridia</taxon>
        <taxon>Eubacteriales</taxon>
        <taxon>Clostridiaceae</taxon>
        <taxon>Clostridium</taxon>
    </lineage>
</organism>
<dbReference type="InterPro" id="IPR002686">
    <property type="entry name" value="Transposase_17"/>
</dbReference>
<dbReference type="Gene3D" id="3.30.70.1290">
    <property type="entry name" value="Transposase IS200-like"/>
    <property type="match status" value="1"/>
</dbReference>
<comment type="caution">
    <text evidence="2">The sequence shown here is derived from an EMBL/GenBank/DDBJ whole genome shotgun (WGS) entry which is preliminary data.</text>
</comment>
<evidence type="ECO:0000313" key="2">
    <source>
        <dbReference type="EMBL" id="MBC5787532.1"/>
    </source>
</evidence>
<accession>A0ABR7IQY1</accession>
<dbReference type="SUPFAM" id="SSF143422">
    <property type="entry name" value="Transposase IS200-like"/>
    <property type="match status" value="1"/>
</dbReference>
<name>A0ABR7IQY1_9CLOT</name>
<dbReference type="InterPro" id="IPR036515">
    <property type="entry name" value="Transposase_17_sf"/>
</dbReference>
<feature type="domain" description="Transposase IS200-like" evidence="1">
    <location>
        <begin position="12"/>
        <end position="50"/>
    </location>
</feature>
<evidence type="ECO:0000259" key="1">
    <source>
        <dbReference type="Pfam" id="PF01797"/>
    </source>
</evidence>
<reference evidence="2 3" key="1">
    <citation type="submission" date="2020-08" db="EMBL/GenBank/DDBJ databases">
        <title>Genome public.</title>
        <authorList>
            <person name="Liu C."/>
            <person name="Sun Q."/>
        </authorList>
    </citation>
    <scope>NUCLEOTIDE SEQUENCE [LARGE SCALE GENOMIC DNA]</scope>
    <source>
        <strain evidence="2 3">NSJ-27</strain>
    </source>
</reference>
<dbReference type="EMBL" id="JACOQK010000001">
    <property type="protein sequence ID" value="MBC5787532.1"/>
    <property type="molecule type" value="Genomic_DNA"/>
</dbReference>
<sequence>MRNKIKSTAHSKYRCEYHIAFAPKYGRKEIYAQLKKDIGEILKKLCGQKMWKE</sequence>
<keyword evidence="3" id="KW-1185">Reference proteome</keyword>